<keyword evidence="4" id="KW-1185">Reference proteome</keyword>
<reference evidence="4" key="1">
    <citation type="journal article" date="2008" name="Insect Biochem. Mol. Biol.">
        <title>The genome of a lepidopteran model insect, the silkworm Bombyx mori.</title>
        <authorList>
            <consortium name="International Silkworm Genome Consortium"/>
        </authorList>
    </citation>
    <scope>NUCLEOTIDE SEQUENCE [LARGE SCALE GENOMIC DNA]</scope>
    <source>
        <strain evidence="4">p50T</strain>
    </source>
</reference>
<name>A0A8R2MA38_BOMMO</name>
<dbReference type="PANTHER" id="PTHR47331:SF6">
    <property type="entry name" value="DOUBLECORTIN DOMAIN-CONTAINING PROTEIN"/>
    <property type="match status" value="1"/>
</dbReference>
<accession>A0A8R2MA38</accession>
<evidence type="ECO:0000313" key="3">
    <source>
        <dbReference type="EnsemblMetazoa" id="XP_037877332.1"/>
    </source>
</evidence>
<feature type="domain" description="DUF5641" evidence="2">
    <location>
        <begin position="88"/>
        <end position="180"/>
    </location>
</feature>
<feature type="region of interest" description="Disordered" evidence="1">
    <location>
        <begin position="187"/>
        <end position="210"/>
    </location>
</feature>
<proteinExistence type="predicted"/>
<reference evidence="3" key="2">
    <citation type="submission" date="2022-06" db="UniProtKB">
        <authorList>
            <consortium name="EnsemblMetazoa"/>
        </authorList>
    </citation>
    <scope>IDENTIFICATION</scope>
    <source>
        <strain evidence="3">p50T (Dazao)</strain>
    </source>
</reference>
<evidence type="ECO:0000259" key="2">
    <source>
        <dbReference type="Pfam" id="PF18701"/>
    </source>
</evidence>
<evidence type="ECO:0000313" key="4">
    <source>
        <dbReference type="Proteomes" id="UP000005204"/>
    </source>
</evidence>
<feature type="compositionally biased region" description="Basic and acidic residues" evidence="1">
    <location>
        <begin position="196"/>
        <end position="210"/>
    </location>
</feature>
<organism evidence="3 4">
    <name type="scientific">Bombyx mori</name>
    <name type="common">Silk moth</name>
    <dbReference type="NCBI Taxonomy" id="7091"/>
    <lineage>
        <taxon>Eukaryota</taxon>
        <taxon>Metazoa</taxon>
        <taxon>Ecdysozoa</taxon>
        <taxon>Arthropoda</taxon>
        <taxon>Hexapoda</taxon>
        <taxon>Insecta</taxon>
        <taxon>Pterygota</taxon>
        <taxon>Neoptera</taxon>
        <taxon>Endopterygota</taxon>
        <taxon>Lepidoptera</taxon>
        <taxon>Glossata</taxon>
        <taxon>Ditrysia</taxon>
        <taxon>Bombycoidea</taxon>
        <taxon>Bombycidae</taxon>
        <taxon>Bombycinae</taxon>
        <taxon>Bombyx</taxon>
    </lineage>
</organism>
<dbReference type="InterPro" id="IPR040676">
    <property type="entry name" value="DUF5641"/>
</dbReference>
<dbReference type="PANTHER" id="PTHR47331">
    <property type="entry name" value="PHD-TYPE DOMAIN-CONTAINING PROTEIN"/>
    <property type="match status" value="1"/>
</dbReference>
<dbReference type="EnsemblMetazoa" id="XM_038021404.1">
    <property type="protein sequence ID" value="XP_037877332.1"/>
    <property type="gene ID" value="LOC119630855"/>
</dbReference>
<sequence length="210" mass="23166">MGGAWERMVRAVKAALSATEQPRRPTPEIFHTLLAEAEFTVNSRPLTHVSVSADDPDPLTPNHFLLGGPARVPVPGKFDDADLIGRAHWRAAQRLADVFWSRWLREYLPDLQNRREPHSRGPALKIGDVVIIADGTLPRNTWSRGIIQEVYPGADGITRVVDVRTAGGILRRPAKKIIVLPTMSAAHQGGCSDVNDAARREDVRDGHKET</sequence>
<protein>
    <recommendedName>
        <fullName evidence="2">DUF5641 domain-containing protein</fullName>
    </recommendedName>
</protein>
<dbReference type="AlphaFoldDB" id="A0A8R2MA38"/>
<evidence type="ECO:0000256" key="1">
    <source>
        <dbReference type="SAM" id="MobiDB-lite"/>
    </source>
</evidence>
<dbReference type="Proteomes" id="UP000005204">
    <property type="component" value="Unassembled WGS sequence"/>
</dbReference>
<dbReference type="Pfam" id="PF18701">
    <property type="entry name" value="DUF5641"/>
    <property type="match status" value="1"/>
</dbReference>